<sequence>MLLSRIFSVFLRFGEFVCAAVVMGIVAYFLHQHHKYNIGPEGREIYTEVIAVLSAVLSLIWLLPFTSQFLHYPFDLLISAAWFAAFGALVNWIHRMNCGGIFHWGGLTNGSYCSQWKAAEAFSFISACFWLASAILGFYVYHHLQNRTVATDGVATHRRRWGRSHV</sequence>
<dbReference type="EMBL" id="KV748252">
    <property type="protein sequence ID" value="OCK87980.1"/>
    <property type="molecule type" value="Genomic_DNA"/>
</dbReference>
<reference evidence="1 2" key="1">
    <citation type="journal article" date="2016" name="Nat. Commun.">
        <title>Ectomycorrhizal ecology is imprinted in the genome of the dominant symbiotic fungus Cenococcum geophilum.</title>
        <authorList>
            <consortium name="DOE Joint Genome Institute"/>
            <person name="Peter M."/>
            <person name="Kohler A."/>
            <person name="Ohm R.A."/>
            <person name="Kuo A."/>
            <person name="Krutzmann J."/>
            <person name="Morin E."/>
            <person name="Arend M."/>
            <person name="Barry K.W."/>
            <person name="Binder M."/>
            <person name="Choi C."/>
            <person name="Clum A."/>
            <person name="Copeland A."/>
            <person name="Grisel N."/>
            <person name="Haridas S."/>
            <person name="Kipfer T."/>
            <person name="LaButti K."/>
            <person name="Lindquist E."/>
            <person name="Lipzen A."/>
            <person name="Maire R."/>
            <person name="Meier B."/>
            <person name="Mihaltcheva S."/>
            <person name="Molinier V."/>
            <person name="Murat C."/>
            <person name="Poggeler S."/>
            <person name="Quandt C.A."/>
            <person name="Sperisen C."/>
            <person name="Tritt A."/>
            <person name="Tisserant E."/>
            <person name="Crous P.W."/>
            <person name="Henrissat B."/>
            <person name="Nehls U."/>
            <person name="Egli S."/>
            <person name="Spatafora J.W."/>
            <person name="Grigoriev I.V."/>
            <person name="Martin F.M."/>
        </authorList>
    </citation>
    <scope>NUCLEOTIDE SEQUENCE [LARGE SCALE GENOMIC DNA]</scope>
    <source>
        <strain evidence="1 2">1.58</strain>
    </source>
</reference>
<accession>A0ACC8EP28</accession>
<proteinExistence type="predicted"/>
<evidence type="ECO:0000313" key="2">
    <source>
        <dbReference type="Proteomes" id="UP000250078"/>
    </source>
</evidence>
<keyword evidence="2" id="KW-1185">Reference proteome</keyword>
<evidence type="ECO:0000313" key="1">
    <source>
        <dbReference type="EMBL" id="OCK87980.1"/>
    </source>
</evidence>
<organism evidence="1 2">
    <name type="scientific">Cenococcum geophilum 1.58</name>
    <dbReference type="NCBI Taxonomy" id="794803"/>
    <lineage>
        <taxon>Eukaryota</taxon>
        <taxon>Fungi</taxon>
        <taxon>Dikarya</taxon>
        <taxon>Ascomycota</taxon>
        <taxon>Pezizomycotina</taxon>
        <taxon>Dothideomycetes</taxon>
        <taxon>Pleosporomycetidae</taxon>
        <taxon>Gloniales</taxon>
        <taxon>Gloniaceae</taxon>
        <taxon>Cenococcum</taxon>
    </lineage>
</organism>
<name>A0ACC8EP28_9PEZI</name>
<dbReference type="Proteomes" id="UP000250078">
    <property type="component" value="Unassembled WGS sequence"/>
</dbReference>
<protein>
    <submittedName>
        <fullName evidence="1">Integral membrane protein</fullName>
    </submittedName>
</protein>
<gene>
    <name evidence="1" type="ORF">K441DRAFT_332676</name>
</gene>